<protein>
    <recommendedName>
        <fullName evidence="3">WD40 domain protein beta Propeller</fullName>
    </recommendedName>
</protein>
<name>B1Y061_LEPCP</name>
<sequence length="356" mass="38031">MTTVAKPARLASYRDPNFGTTVRRITDVVAQFGGQYAKPVYSTMPAWNADESYLILYVPGQGHKLFNGKTYEFIRNLSISPADLEHVYWSATDPDALYYPSGSTLKVYKPSTNTSTTLKTFTGSVSFGGDPVYGDWKSDLFGLSGGAGNILWTQSTATQKTAASTGAPQIGSSGTLYVQGQNVYSAGTNALLRTLTIKASEHAATGMYANGQDFWASVQFDGTSATGGNGNLIATNLTTGVNTTVIGESNGWGYPRVGTHMSAHAFKNPGWVAVSMTGSPTGQRFLDQEIALANVNNGVVCRVAHHRSAGQEGNIGYWAEPHVNISPRGTRMIFASDWNNGSTVDTYVVELPGYTP</sequence>
<proteinExistence type="predicted"/>
<dbReference type="EMBL" id="CP001013">
    <property type="protein sequence ID" value="ACB35342.1"/>
    <property type="molecule type" value="Genomic_DNA"/>
</dbReference>
<evidence type="ECO:0000313" key="2">
    <source>
        <dbReference type="Proteomes" id="UP000001693"/>
    </source>
</evidence>
<organism evidence="1 2">
    <name type="scientific">Leptothrix cholodnii (strain ATCC 51168 / LMG 8142 / SP-6)</name>
    <name type="common">Leptothrix discophora (strain SP-6)</name>
    <dbReference type="NCBI Taxonomy" id="395495"/>
    <lineage>
        <taxon>Bacteria</taxon>
        <taxon>Pseudomonadati</taxon>
        <taxon>Pseudomonadota</taxon>
        <taxon>Betaproteobacteria</taxon>
        <taxon>Burkholderiales</taxon>
        <taxon>Sphaerotilaceae</taxon>
        <taxon>Leptothrix</taxon>
    </lineage>
</organism>
<dbReference type="HOGENOM" id="CLU_034093_0_0_4"/>
<keyword evidence="2" id="KW-1185">Reference proteome</keyword>
<dbReference type="KEGG" id="lch:Lcho_3082"/>
<dbReference type="SUPFAM" id="SSF82171">
    <property type="entry name" value="DPP6 N-terminal domain-like"/>
    <property type="match status" value="1"/>
</dbReference>
<dbReference type="STRING" id="395495.Lcho_3082"/>
<reference evidence="1 2" key="1">
    <citation type="submission" date="2008-03" db="EMBL/GenBank/DDBJ databases">
        <title>Complete sequence of Leptothrix cholodnii SP-6.</title>
        <authorList>
            <consortium name="US DOE Joint Genome Institute"/>
            <person name="Copeland A."/>
            <person name="Lucas S."/>
            <person name="Lapidus A."/>
            <person name="Glavina del Rio T."/>
            <person name="Dalin E."/>
            <person name="Tice H."/>
            <person name="Bruce D."/>
            <person name="Goodwin L."/>
            <person name="Pitluck S."/>
            <person name="Chertkov O."/>
            <person name="Brettin T."/>
            <person name="Detter J.C."/>
            <person name="Han C."/>
            <person name="Kuske C.R."/>
            <person name="Schmutz J."/>
            <person name="Larimer F."/>
            <person name="Land M."/>
            <person name="Hauser L."/>
            <person name="Kyrpides N."/>
            <person name="Lykidis A."/>
            <person name="Emerson D."/>
            <person name="Richardson P."/>
        </authorList>
    </citation>
    <scope>NUCLEOTIDE SEQUENCE [LARGE SCALE GENOMIC DNA]</scope>
    <source>
        <strain evidence="2">ATCC 51168 / LMG 8142 / SP-6</strain>
    </source>
</reference>
<dbReference type="RefSeq" id="WP_012348093.1">
    <property type="nucleotide sequence ID" value="NC_010524.1"/>
</dbReference>
<evidence type="ECO:0000313" key="1">
    <source>
        <dbReference type="EMBL" id="ACB35342.1"/>
    </source>
</evidence>
<accession>B1Y061</accession>
<gene>
    <name evidence="1" type="ordered locus">Lcho_3082</name>
</gene>
<evidence type="ECO:0008006" key="3">
    <source>
        <dbReference type="Google" id="ProtNLM"/>
    </source>
</evidence>
<dbReference type="Proteomes" id="UP000001693">
    <property type="component" value="Chromosome"/>
</dbReference>
<dbReference type="OrthoDB" id="3260213at2"/>
<dbReference type="eggNOG" id="ENOG502ZCGK">
    <property type="taxonomic scope" value="Bacteria"/>
</dbReference>
<dbReference type="AlphaFoldDB" id="B1Y061"/>